<organism evidence="2">
    <name type="scientific">Homo sapiens</name>
    <name type="common">Human</name>
    <dbReference type="NCBI Taxonomy" id="9606"/>
    <lineage>
        <taxon>Eukaryota</taxon>
        <taxon>Metazoa</taxon>
        <taxon>Chordata</taxon>
        <taxon>Craniata</taxon>
        <taxon>Vertebrata</taxon>
        <taxon>Euteleostomi</taxon>
        <taxon>Mammalia</taxon>
        <taxon>Eutheria</taxon>
        <taxon>Euarchontoglires</taxon>
        <taxon>Primates</taxon>
        <taxon>Haplorrhini</taxon>
        <taxon>Catarrhini</taxon>
        <taxon>Hominidae</taxon>
        <taxon>Homo</taxon>
    </lineage>
</organism>
<evidence type="ECO:0000256" key="1">
    <source>
        <dbReference type="SAM" id="MobiDB-lite"/>
    </source>
</evidence>
<feature type="compositionally biased region" description="Polar residues" evidence="1">
    <location>
        <begin position="268"/>
        <end position="279"/>
    </location>
</feature>
<feature type="region of interest" description="Disordered" evidence="1">
    <location>
        <begin position="261"/>
        <end position="328"/>
    </location>
</feature>
<feature type="compositionally biased region" description="Polar residues" evidence="1">
    <location>
        <begin position="137"/>
        <end position="151"/>
    </location>
</feature>
<feature type="compositionally biased region" description="Pro residues" evidence="1">
    <location>
        <begin position="192"/>
        <end position="201"/>
    </location>
</feature>
<dbReference type="EMBL" id="AE006465">
    <property type="protein sequence ID" value="AAK61265.1"/>
    <property type="molecule type" value="Genomic_DNA"/>
</dbReference>
<feature type="compositionally biased region" description="Pro residues" evidence="1">
    <location>
        <begin position="294"/>
        <end position="324"/>
    </location>
</feature>
<feature type="region of interest" description="Disordered" evidence="1">
    <location>
        <begin position="412"/>
        <end position="436"/>
    </location>
</feature>
<feature type="compositionally biased region" description="Polar residues" evidence="1">
    <location>
        <begin position="41"/>
        <end position="56"/>
    </location>
</feature>
<accession>Q96S01</accession>
<feature type="region of interest" description="Disordered" evidence="1">
    <location>
        <begin position="111"/>
        <end position="242"/>
    </location>
</feature>
<sequence>MAVRPMAAWPSPGIMALPCPALSCTPSESPGSPPALGRPVTLQQQLQQKSRVSTGPPQGCLQGGEGSSGNTMELPPLSRKTAAAAACPENSEGTEPQAVWTKGNCLRLLSPGGGDGLPAPQAPPSDLGLQSRAGHTRSGSVHVQAPSTLGTARTHGPPGAPALCPAVPPHPSAPDAGSQAEGQEDPVAPARLPGPAPPSPPLAGWMRNRHGGSGPAFGSSVPTGAQGQGGARTVSVEGRPAALWTQRRPWRLLSGPVPQLAITKDKPQTTVRNLLNPQSGTGGLAVSRRIPSQPQAPPAPDEQPGAPPSTPPPTSGPRHPPPPHGVGIPGSLLIWATLGFRDHPGWEAAGASLERARREWGLLITSVLKTWLQDTEMRELMHVEDPSRGVTRVQAQWAVPCCVCAQGQPWGQTRSRVAGPRISPGAAGSTPHDRMP</sequence>
<gene>
    <name evidence="2" type="primary">gs82</name>
</gene>
<evidence type="ECO:0000313" key="2">
    <source>
        <dbReference type="EMBL" id="AAK61265.1"/>
    </source>
</evidence>
<reference evidence="2" key="1">
    <citation type="journal article" date="2001" name="Hum. Mol. Genet.">
        <title>Sequence, structure and pathology of the fully annotated terminal 2 Mb of the short arm of human chromosome 16.</title>
        <authorList>
            <person name="Daniels R.J."/>
            <person name="Peden J.F."/>
            <person name="Lloyd C."/>
            <person name="Horsley S.W."/>
            <person name="Clark K."/>
            <person name="Tufarelli C."/>
            <person name="Kearney L."/>
            <person name="Buckle V.J."/>
            <person name="Doggett N.A."/>
            <person name="Flint J."/>
            <person name="Higgs D.R."/>
        </authorList>
    </citation>
    <scope>NUCLEOTIDE SEQUENCE</scope>
</reference>
<feature type="region of interest" description="Disordered" evidence="1">
    <location>
        <begin position="24"/>
        <end position="97"/>
    </location>
</feature>
<proteinExistence type="predicted"/>
<name>Q96S01_HUMAN</name>
<dbReference type="AlphaFoldDB" id="Q96S01"/>
<protein>
    <submittedName>
        <fullName evidence="2">Uncharacterized protein gs82</fullName>
    </submittedName>
</protein>